<dbReference type="InterPro" id="IPR007960">
    <property type="entry name" value="TAS2R"/>
</dbReference>
<evidence type="ECO:0000256" key="6">
    <source>
        <dbReference type="ARBA" id="ARBA00022989"/>
    </source>
</evidence>
<dbReference type="GO" id="GO:0033038">
    <property type="term" value="F:bitter taste receptor activity"/>
    <property type="evidence" value="ECO:0007669"/>
    <property type="project" value="InterPro"/>
</dbReference>
<dbReference type="Gene3D" id="1.20.1070.10">
    <property type="entry name" value="Rhodopsin 7-helix transmembrane proteins"/>
    <property type="match status" value="1"/>
</dbReference>
<evidence type="ECO:0000256" key="12">
    <source>
        <dbReference type="RuleBase" id="RU004424"/>
    </source>
</evidence>
<dbReference type="GO" id="GO:0004930">
    <property type="term" value="F:G protein-coupled receptor activity"/>
    <property type="evidence" value="ECO:0007669"/>
    <property type="project" value="UniProtKB-KW"/>
</dbReference>
<evidence type="ECO:0000313" key="14">
    <source>
        <dbReference type="Ensembl" id="ENSCPRP00005020592.1"/>
    </source>
</evidence>
<evidence type="ECO:0000256" key="4">
    <source>
        <dbReference type="ARBA" id="ARBA00022606"/>
    </source>
</evidence>
<feature type="transmembrane region" description="Helical" evidence="13">
    <location>
        <begin position="6"/>
        <end position="32"/>
    </location>
</feature>
<feature type="transmembrane region" description="Helical" evidence="13">
    <location>
        <begin position="232"/>
        <end position="252"/>
    </location>
</feature>
<protein>
    <recommendedName>
        <fullName evidence="12">Taste receptor type 2</fullName>
    </recommendedName>
</protein>
<accession>A0A7M4F6T2</accession>
<gene>
    <name evidence="14" type="primary">LOC109319098</name>
</gene>
<feature type="transmembrane region" description="Helical" evidence="13">
    <location>
        <begin position="87"/>
        <end position="108"/>
    </location>
</feature>
<dbReference type="Pfam" id="PF05296">
    <property type="entry name" value="TAS2R"/>
    <property type="match status" value="1"/>
</dbReference>
<evidence type="ECO:0000256" key="11">
    <source>
        <dbReference type="RuleBase" id="RU004423"/>
    </source>
</evidence>
<name>A0A7M4F6T2_CROPO</name>
<dbReference type="AlphaFoldDB" id="A0A7M4F6T2"/>
<evidence type="ECO:0000256" key="7">
    <source>
        <dbReference type="ARBA" id="ARBA00023040"/>
    </source>
</evidence>
<dbReference type="CDD" id="cd13950">
    <property type="entry name" value="7tm_TAS2R"/>
    <property type="match status" value="1"/>
</dbReference>
<reference evidence="14" key="2">
    <citation type="submission" date="2025-09" db="UniProtKB">
        <authorList>
            <consortium name="Ensembl"/>
        </authorList>
    </citation>
    <scope>IDENTIFICATION</scope>
</reference>
<keyword evidence="8 12" id="KW-0472">Membrane</keyword>
<sequence length="317" mass="35672">MTPLSVVTLLGLVIEFVVGIVANGLIVGLNCIAWIKSKKLDSCALVLISLGTSRFFLLFTLLINNIFFVIPKKSNEQCNTWRAFFFIWMYLSTLSLWFATWLAVFYCVKITSFNQHLFLWLKSRLSGLLPWLILGSLLVSLATSLPAVNAIHIDYLNNSINNLSRNITVACIYETNTSLSFLILTMFGHYSPFVLFFVPSLLLVTSLLRHTKRMGENMSTSRDISAEAHIRAIKALLSFIVLYIFYMVAQLITLTMKFAASSSYLLWFCIMILAGYPSVHSVILILSNPKLKEAALKGLHNARLSDWGMCLSKNGEN</sequence>
<dbReference type="Ensembl" id="ENSCPRT00005024049.1">
    <property type="protein sequence ID" value="ENSCPRP00005020592.1"/>
    <property type="gene ID" value="ENSCPRG00005014303.1"/>
</dbReference>
<keyword evidence="4 12" id="KW-0716">Sensory transduction</keyword>
<dbReference type="Proteomes" id="UP000594220">
    <property type="component" value="Unplaced"/>
</dbReference>
<keyword evidence="9 12" id="KW-0675">Receptor</keyword>
<keyword evidence="3 12" id="KW-0919">Taste</keyword>
<keyword evidence="6 13" id="KW-1133">Transmembrane helix</keyword>
<evidence type="ECO:0000313" key="15">
    <source>
        <dbReference type="Proteomes" id="UP000594220"/>
    </source>
</evidence>
<feature type="transmembrane region" description="Helical" evidence="13">
    <location>
        <begin position="44"/>
        <end position="67"/>
    </location>
</feature>
<evidence type="ECO:0000256" key="8">
    <source>
        <dbReference type="ARBA" id="ARBA00023136"/>
    </source>
</evidence>
<feature type="transmembrane region" description="Helical" evidence="13">
    <location>
        <begin position="190"/>
        <end position="211"/>
    </location>
</feature>
<comment type="subcellular location">
    <subcellularLocation>
        <location evidence="1 12">Membrane</location>
        <topology evidence="1 12">Multi-pass membrane protein</topology>
    </subcellularLocation>
</comment>
<keyword evidence="15" id="KW-1185">Reference proteome</keyword>
<dbReference type="FunFam" id="1.20.1070.10:FF:000055">
    <property type="entry name" value="Taste receptor type 2"/>
    <property type="match status" value="1"/>
</dbReference>
<dbReference type="GeneTree" id="ENSGT01150000286961"/>
<keyword evidence="7 12" id="KW-0297">G-protein coupled receptor</keyword>
<dbReference type="GO" id="GO:0016020">
    <property type="term" value="C:membrane"/>
    <property type="evidence" value="ECO:0007669"/>
    <property type="project" value="UniProtKB-SubCell"/>
</dbReference>
<evidence type="ECO:0000256" key="10">
    <source>
        <dbReference type="ARBA" id="ARBA00023224"/>
    </source>
</evidence>
<reference evidence="14" key="1">
    <citation type="submission" date="2025-08" db="UniProtKB">
        <authorList>
            <consortium name="Ensembl"/>
        </authorList>
    </citation>
    <scope>IDENTIFICATION</scope>
</reference>
<keyword evidence="10 12" id="KW-0807">Transducer</keyword>
<organism evidence="14 15">
    <name type="scientific">Crocodylus porosus</name>
    <name type="common">Saltwater crocodile</name>
    <name type="synonym">Estuarine crocodile</name>
    <dbReference type="NCBI Taxonomy" id="8502"/>
    <lineage>
        <taxon>Eukaryota</taxon>
        <taxon>Metazoa</taxon>
        <taxon>Chordata</taxon>
        <taxon>Craniata</taxon>
        <taxon>Vertebrata</taxon>
        <taxon>Euteleostomi</taxon>
        <taxon>Archelosauria</taxon>
        <taxon>Archosauria</taxon>
        <taxon>Crocodylia</taxon>
        <taxon>Longirostres</taxon>
        <taxon>Crocodylidae</taxon>
        <taxon>Crocodylus</taxon>
    </lineage>
</organism>
<evidence type="ECO:0000256" key="3">
    <source>
        <dbReference type="ARBA" id="ARBA00022480"/>
    </source>
</evidence>
<comment type="similarity">
    <text evidence="2 11">Belongs to the G-protein coupled receptor T2R family.</text>
</comment>
<evidence type="ECO:0000256" key="9">
    <source>
        <dbReference type="ARBA" id="ARBA00023170"/>
    </source>
</evidence>
<evidence type="ECO:0000256" key="13">
    <source>
        <dbReference type="SAM" id="Phobius"/>
    </source>
</evidence>
<dbReference type="OMA" id="CMININN"/>
<dbReference type="PANTHER" id="PTHR11394:SF47">
    <property type="entry name" value="TASTE RECEPTOR TYPE 2 MEMBER 40"/>
    <property type="match status" value="1"/>
</dbReference>
<evidence type="ECO:0000256" key="1">
    <source>
        <dbReference type="ARBA" id="ARBA00004141"/>
    </source>
</evidence>
<evidence type="ECO:0000256" key="5">
    <source>
        <dbReference type="ARBA" id="ARBA00022692"/>
    </source>
</evidence>
<dbReference type="PANTHER" id="PTHR11394">
    <property type="entry name" value="TASTE RECEPTOR TYPE 2"/>
    <property type="match status" value="1"/>
</dbReference>
<feature type="transmembrane region" description="Helical" evidence="13">
    <location>
        <begin position="264"/>
        <end position="287"/>
    </location>
</feature>
<feature type="transmembrane region" description="Helical" evidence="13">
    <location>
        <begin position="128"/>
        <end position="148"/>
    </location>
</feature>
<keyword evidence="5 12" id="KW-0812">Transmembrane</keyword>
<dbReference type="SUPFAM" id="SSF81321">
    <property type="entry name" value="Family A G protein-coupled receptor-like"/>
    <property type="match status" value="1"/>
</dbReference>
<evidence type="ECO:0000256" key="2">
    <source>
        <dbReference type="ARBA" id="ARBA00007376"/>
    </source>
</evidence>
<proteinExistence type="inferred from homology"/>